<keyword evidence="3" id="KW-1185">Reference proteome</keyword>
<dbReference type="AlphaFoldDB" id="A0A5J6QEK6"/>
<accession>A0A5J6QEK6</accession>
<dbReference type="KEGG" id="plal:FXN65_02045"/>
<evidence type="ECO:0000313" key="2">
    <source>
        <dbReference type="EMBL" id="QEY60887.1"/>
    </source>
</evidence>
<evidence type="ECO:0000313" key="3">
    <source>
        <dbReference type="Proteomes" id="UP000327179"/>
    </source>
</evidence>
<dbReference type="RefSeq" id="WP_151131429.1">
    <property type="nucleotide sequence ID" value="NZ_CP043311.1"/>
</dbReference>
<keyword evidence="1" id="KW-0732">Signal</keyword>
<dbReference type="Proteomes" id="UP000327179">
    <property type="component" value="Chromosome"/>
</dbReference>
<sequence length="104" mass="10678">MKKILIAAACLLTTFSATPQAADAQSARGIIRFVGSVNKGPCDTPADTWQSHIGRSNGISPAGADAMSVSNHCAGVEHTSSVSLASVPPRKGRNKAGVITITYL</sequence>
<evidence type="ECO:0000256" key="1">
    <source>
        <dbReference type="SAM" id="SignalP"/>
    </source>
</evidence>
<reference evidence="2 3" key="1">
    <citation type="submission" date="2019-08" db="EMBL/GenBank/DDBJ databases">
        <title>Whole-genome Sequencing of e-waste polymer degrading bacterium Pseudomonas sp. strain PE08.</title>
        <authorList>
            <person name="Kirdat K."/>
            <person name="Debbarma P."/>
            <person name="Narawade N."/>
            <person name="Suyal D."/>
            <person name="Thorat V."/>
            <person name="Shouche Y."/>
            <person name="Goel R."/>
            <person name="Yadav A."/>
        </authorList>
    </citation>
    <scope>NUCLEOTIDE SEQUENCE [LARGE SCALE GENOMIC DNA]</scope>
    <source>
        <strain evidence="2 3">PE08</strain>
    </source>
</reference>
<gene>
    <name evidence="2" type="ORF">FXN65_02045</name>
</gene>
<organism evidence="2 3">
    <name type="scientific">Metapseudomonas lalkuanensis</name>
    <dbReference type="NCBI Taxonomy" id="2604832"/>
    <lineage>
        <taxon>Bacteria</taxon>
        <taxon>Pseudomonadati</taxon>
        <taxon>Pseudomonadota</taxon>
        <taxon>Gammaproteobacteria</taxon>
        <taxon>Pseudomonadales</taxon>
        <taxon>Pseudomonadaceae</taxon>
        <taxon>Metapseudomonas</taxon>
    </lineage>
</organism>
<feature type="signal peptide" evidence="1">
    <location>
        <begin position="1"/>
        <end position="21"/>
    </location>
</feature>
<protein>
    <recommendedName>
        <fullName evidence="4">Type 1 fimbrial protein</fullName>
    </recommendedName>
</protein>
<dbReference type="EMBL" id="CP043311">
    <property type="protein sequence ID" value="QEY60887.1"/>
    <property type="molecule type" value="Genomic_DNA"/>
</dbReference>
<name>A0A5J6QEK6_9GAMM</name>
<proteinExistence type="predicted"/>
<evidence type="ECO:0008006" key="4">
    <source>
        <dbReference type="Google" id="ProtNLM"/>
    </source>
</evidence>
<feature type="chain" id="PRO_5023854030" description="Type 1 fimbrial protein" evidence="1">
    <location>
        <begin position="22"/>
        <end position="104"/>
    </location>
</feature>